<dbReference type="PANTHER" id="PTHR30055:SF158">
    <property type="entry name" value="POSSIBLE TRANSCRIPTIONAL REGULATORY PROTEIN (PROBABLY TETR-FAMILY)"/>
    <property type="match status" value="1"/>
</dbReference>
<dbReference type="GO" id="GO:0000976">
    <property type="term" value="F:transcription cis-regulatory region binding"/>
    <property type="evidence" value="ECO:0007669"/>
    <property type="project" value="TreeGrafter"/>
</dbReference>
<keyword evidence="2 4" id="KW-0238">DNA-binding</keyword>
<dbReference type="SUPFAM" id="SSF48498">
    <property type="entry name" value="Tetracyclin repressor-like, C-terminal domain"/>
    <property type="match status" value="1"/>
</dbReference>
<evidence type="ECO:0000313" key="7">
    <source>
        <dbReference type="Proteomes" id="UP000611640"/>
    </source>
</evidence>
<evidence type="ECO:0000256" key="2">
    <source>
        <dbReference type="ARBA" id="ARBA00023125"/>
    </source>
</evidence>
<evidence type="ECO:0000256" key="4">
    <source>
        <dbReference type="PROSITE-ProRule" id="PRU00335"/>
    </source>
</evidence>
<dbReference type="PROSITE" id="PS50977">
    <property type="entry name" value="HTH_TETR_2"/>
    <property type="match status" value="1"/>
</dbReference>
<dbReference type="PRINTS" id="PR00455">
    <property type="entry name" value="HTHTETR"/>
</dbReference>
<sequence>MSGEATTRRKRLPRAVREQQMMDAAVVVFARQGFHAASMDEVAERAGISKPMLYLYLGSKEELFLACIRREADRVRTAIVSALDDEHGADLPPDRALWYRLSAFFAVVAQHRDAWRVLHQQAPAHGEPFAGEVAALRSAIVEFVTVLIERAVAERHPRGRRRPTADDLGALAHSLIGACEALADWSVTRPDENPDVTSARLMNFAWLGLDNLLRGTHWPRPR</sequence>
<evidence type="ECO:0000313" key="6">
    <source>
        <dbReference type="EMBL" id="BCJ36576.1"/>
    </source>
</evidence>
<dbReference type="InterPro" id="IPR054129">
    <property type="entry name" value="DesT_TetR_C"/>
</dbReference>
<feature type="DNA-binding region" description="H-T-H motif" evidence="4">
    <location>
        <begin position="38"/>
        <end position="57"/>
    </location>
</feature>
<dbReference type="InterPro" id="IPR036271">
    <property type="entry name" value="Tet_transcr_reg_TetR-rel_C_sf"/>
</dbReference>
<evidence type="ECO:0000256" key="3">
    <source>
        <dbReference type="ARBA" id="ARBA00023163"/>
    </source>
</evidence>
<accession>A0A7R7HYF2</accession>
<keyword evidence="7" id="KW-1185">Reference proteome</keyword>
<keyword evidence="3" id="KW-0804">Transcription</keyword>
<dbReference type="Gene3D" id="1.10.357.10">
    <property type="entry name" value="Tetracycline Repressor, domain 2"/>
    <property type="match status" value="1"/>
</dbReference>
<dbReference type="InterPro" id="IPR009057">
    <property type="entry name" value="Homeodomain-like_sf"/>
</dbReference>
<feature type="domain" description="HTH tetR-type" evidence="5">
    <location>
        <begin position="15"/>
        <end position="75"/>
    </location>
</feature>
<dbReference type="GO" id="GO:0003700">
    <property type="term" value="F:DNA-binding transcription factor activity"/>
    <property type="evidence" value="ECO:0007669"/>
    <property type="project" value="TreeGrafter"/>
</dbReference>
<dbReference type="Pfam" id="PF21943">
    <property type="entry name" value="TetR_C_46"/>
    <property type="match status" value="1"/>
</dbReference>
<evidence type="ECO:0000256" key="1">
    <source>
        <dbReference type="ARBA" id="ARBA00023015"/>
    </source>
</evidence>
<dbReference type="Proteomes" id="UP000611640">
    <property type="component" value="Chromosome"/>
</dbReference>
<dbReference type="InterPro" id="IPR050109">
    <property type="entry name" value="HTH-type_TetR-like_transc_reg"/>
</dbReference>
<dbReference type="GO" id="GO:0045892">
    <property type="term" value="P:negative regulation of DNA-templated transcription"/>
    <property type="evidence" value="ECO:0007669"/>
    <property type="project" value="UniProtKB-ARBA"/>
</dbReference>
<dbReference type="EMBL" id="AP023355">
    <property type="protein sequence ID" value="BCJ36576.1"/>
    <property type="molecule type" value="Genomic_DNA"/>
</dbReference>
<dbReference type="KEGG" id="atl:Athai_40790"/>
<keyword evidence="1" id="KW-0805">Transcription regulation</keyword>
<reference evidence="6 7" key="1">
    <citation type="submission" date="2020-08" db="EMBL/GenBank/DDBJ databases">
        <title>Whole genome shotgun sequence of Actinocatenispora thailandica NBRC 105041.</title>
        <authorList>
            <person name="Komaki H."/>
            <person name="Tamura T."/>
        </authorList>
    </citation>
    <scope>NUCLEOTIDE SEQUENCE [LARGE SCALE GENOMIC DNA]</scope>
    <source>
        <strain evidence="6 7">NBRC 105041</strain>
    </source>
</reference>
<proteinExistence type="predicted"/>
<dbReference type="Pfam" id="PF00440">
    <property type="entry name" value="TetR_N"/>
    <property type="match status" value="1"/>
</dbReference>
<name>A0A7R7HYF2_9ACTN</name>
<evidence type="ECO:0000259" key="5">
    <source>
        <dbReference type="PROSITE" id="PS50977"/>
    </source>
</evidence>
<dbReference type="SUPFAM" id="SSF46689">
    <property type="entry name" value="Homeodomain-like"/>
    <property type="match status" value="1"/>
</dbReference>
<dbReference type="PANTHER" id="PTHR30055">
    <property type="entry name" value="HTH-TYPE TRANSCRIPTIONAL REGULATOR RUTR"/>
    <property type="match status" value="1"/>
</dbReference>
<gene>
    <name evidence="6" type="ORF">Athai_40790</name>
</gene>
<dbReference type="AlphaFoldDB" id="A0A7R7HYF2"/>
<dbReference type="InterPro" id="IPR001647">
    <property type="entry name" value="HTH_TetR"/>
</dbReference>
<protein>
    <submittedName>
        <fullName evidence="6">TetR family transcriptional regulator</fullName>
    </submittedName>
</protein>
<organism evidence="6 7">
    <name type="scientific">Actinocatenispora thailandica</name>
    <dbReference type="NCBI Taxonomy" id="227318"/>
    <lineage>
        <taxon>Bacteria</taxon>
        <taxon>Bacillati</taxon>
        <taxon>Actinomycetota</taxon>
        <taxon>Actinomycetes</taxon>
        <taxon>Micromonosporales</taxon>
        <taxon>Micromonosporaceae</taxon>
        <taxon>Actinocatenispora</taxon>
    </lineage>
</organism>
<dbReference type="FunFam" id="1.10.10.60:FF:000141">
    <property type="entry name" value="TetR family transcriptional regulator"/>
    <property type="match status" value="1"/>
</dbReference>